<evidence type="ECO:0008006" key="3">
    <source>
        <dbReference type="Google" id="ProtNLM"/>
    </source>
</evidence>
<reference evidence="1 2" key="1">
    <citation type="journal article" date="2016" name="Nat. Commun.">
        <title>Thousands of microbial genomes shed light on interconnected biogeochemical processes in an aquifer system.</title>
        <authorList>
            <person name="Anantharaman K."/>
            <person name="Brown C.T."/>
            <person name="Hug L.A."/>
            <person name="Sharon I."/>
            <person name="Castelle C.J."/>
            <person name="Probst A.J."/>
            <person name="Thomas B.C."/>
            <person name="Singh A."/>
            <person name="Wilkins M.J."/>
            <person name="Karaoz U."/>
            <person name="Brodie E.L."/>
            <person name="Williams K.H."/>
            <person name="Hubbard S.S."/>
            <person name="Banfield J.F."/>
        </authorList>
    </citation>
    <scope>NUCLEOTIDE SEQUENCE [LARGE SCALE GENOMIC DNA]</scope>
</reference>
<dbReference type="AlphaFoldDB" id="A0A1F6WYQ4"/>
<gene>
    <name evidence="1" type="ORF">A3A91_00770</name>
</gene>
<dbReference type="InterPro" id="IPR005883">
    <property type="entry name" value="PilM"/>
</dbReference>
<dbReference type="PANTHER" id="PTHR32432">
    <property type="entry name" value="CELL DIVISION PROTEIN FTSA-RELATED"/>
    <property type="match status" value="1"/>
</dbReference>
<dbReference type="Gene3D" id="3.30.420.40">
    <property type="match status" value="2"/>
</dbReference>
<dbReference type="Proteomes" id="UP000177001">
    <property type="component" value="Unassembled WGS sequence"/>
</dbReference>
<dbReference type="PANTHER" id="PTHR32432:SF3">
    <property type="entry name" value="ETHANOLAMINE UTILIZATION PROTEIN EUTJ"/>
    <property type="match status" value="1"/>
</dbReference>
<proteinExistence type="predicted"/>
<dbReference type="SUPFAM" id="SSF53067">
    <property type="entry name" value="Actin-like ATPase domain"/>
    <property type="match status" value="2"/>
</dbReference>
<organism evidence="1 2">
    <name type="scientific">Candidatus Nomurabacteria bacterium RIFCSPLOWO2_01_FULL_36_16</name>
    <dbReference type="NCBI Taxonomy" id="1801767"/>
    <lineage>
        <taxon>Bacteria</taxon>
        <taxon>Candidatus Nomuraibacteriota</taxon>
    </lineage>
</organism>
<dbReference type="EMBL" id="MFUR01000006">
    <property type="protein sequence ID" value="OGI87008.1"/>
    <property type="molecule type" value="Genomic_DNA"/>
</dbReference>
<evidence type="ECO:0000313" key="2">
    <source>
        <dbReference type="Proteomes" id="UP000177001"/>
    </source>
</evidence>
<accession>A0A1F6WYQ4</accession>
<dbReference type="Gene3D" id="3.30.1490.300">
    <property type="match status" value="1"/>
</dbReference>
<name>A0A1F6WYQ4_9BACT</name>
<dbReference type="CDD" id="cd24049">
    <property type="entry name" value="ASKHA_NBD_PilM"/>
    <property type="match status" value="1"/>
</dbReference>
<dbReference type="PIRSF" id="PIRSF019169">
    <property type="entry name" value="PilM"/>
    <property type="match status" value="1"/>
</dbReference>
<evidence type="ECO:0000313" key="1">
    <source>
        <dbReference type="EMBL" id="OGI87008.1"/>
    </source>
</evidence>
<sequence>MSFDLFNRFFKRFFPVPYFLTVPSFGLDIGDESLKFLELVNTKNGLRVGRHGECNIPPGVIELGEIKNPKKIEEILIKLREEVGLKSVRVSLLEEQVYLFKLRLEKIGLESIRESIELSLEEHIPLKASEAIFDYELLSQDEKSLELQVAAIPKNVIESYLAVFKNAKIIVKSFELEAQAISRSTVKNGDLETYMIVDFGEKRTGIFIVSRGAVMFTSTLDVGGTMLSNMIAKNFKVSFEEADKMKRKYGLQRNTENKEIFSVILNSVSVLRDEVVKHFLYWHTHKDEEDRDNPPIKKIILCGGDSNLIGLSEYFSVSMKNTVEMANVWVNILDTEKHVPDINFKRALSFAASLGLALRDYKHN</sequence>
<comment type="caution">
    <text evidence="1">The sequence shown here is derived from an EMBL/GenBank/DDBJ whole genome shotgun (WGS) entry which is preliminary data.</text>
</comment>
<dbReference type="Pfam" id="PF11104">
    <property type="entry name" value="PilM_2"/>
    <property type="match status" value="1"/>
</dbReference>
<protein>
    <recommendedName>
        <fullName evidence="3">SHS2 domain-containing protein</fullName>
    </recommendedName>
</protein>
<dbReference type="InterPro" id="IPR043129">
    <property type="entry name" value="ATPase_NBD"/>
</dbReference>
<dbReference type="InterPro" id="IPR050696">
    <property type="entry name" value="FtsA/MreB"/>
</dbReference>